<keyword evidence="5" id="KW-0067">ATP-binding</keyword>
<dbReference type="EMBL" id="SGIS01000029">
    <property type="protein sequence ID" value="RZF63270.1"/>
    <property type="molecule type" value="Genomic_DNA"/>
</dbReference>
<comment type="caution">
    <text evidence="11">The sequence shown here is derived from an EMBL/GenBank/DDBJ whole genome shotgun (WGS) entry which is preliminary data.</text>
</comment>
<keyword evidence="12" id="KW-1185">Reference proteome</keyword>
<evidence type="ECO:0000313" key="11">
    <source>
        <dbReference type="EMBL" id="RZF63270.1"/>
    </source>
</evidence>
<keyword evidence="4" id="KW-0547">Nucleotide-binding</keyword>
<keyword evidence="3" id="KW-0436">Ligase</keyword>
<evidence type="ECO:0000259" key="9">
    <source>
        <dbReference type="PROSITE" id="PS51986"/>
    </source>
</evidence>
<dbReference type="SUPFAM" id="SSF55931">
    <property type="entry name" value="Glutamine synthetase/guanido kinase"/>
    <property type="match status" value="1"/>
</dbReference>
<gene>
    <name evidence="11" type="ORF">EWE75_17150</name>
</gene>
<dbReference type="RefSeq" id="WP_130159327.1">
    <property type="nucleotide sequence ID" value="NZ_SGIS01000029.1"/>
</dbReference>
<dbReference type="PROSITE" id="PS51987">
    <property type="entry name" value="GS_CATALYTIC"/>
    <property type="match status" value="1"/>
</dbReference>
<evidence type="ECO:0000256" key="4">
    <source>
        <dbReference type="ARBA" id="ARBA00022741"/>
    </source>
</evidence>
<keyword evidence="6" id="KW-0535">Nitrogen fixation</keyword>
<comment type="function">
    <text evidence="2">Catalyzes the ATP-dependent biosynthesis of glutamine from glutamate and ammonia.</text>
</comment>
<dbReference type="AlphaFoldDB" id="A0A4Q6XSN6"/>
<dbReference type="InterPro" id="IPR008147">
    <property type="entry name" value="Gln_synt_N"/>
</dbReference>
<dbReference type="OrthoDB" id="9807095at2"/>
<dbReference type="Gene3D" id="3.30.590.10">
    <property type="entry name" value="Glutamine synthetase/guanido kinase, catalytic domain"/>
    <property type="match status" value="1"/>
</dbReference>
<accession>A0A4Q6XSN6</accession>
<dbReference type="GO" id="GO:0006542">
    <property type="term" value="P:glutamine biosynthetic process"/>
    <property type="evidence" value="ECO:0007669"/>
    <property type="project" value="InterPro"/>
</dbReference>
<dbReference type="PANTHER" id="PTHR43785">
    <property type="entry name" value="GAMMA-GLUTAMYLPUTRESCINE SYNTHETASE"/>
    <property type="match status" value="1"/>
</dbReference>
<dbReference type="SMART" id="SM01230">
    <property type="entry name" value="Gln-synt_C"/>
    <property type="match status" value="1"/>
</dbReference>
<evidence type="ECO:0000256" key="3">
    <source>
        <dbReference type="ARBA" id="ARBA00022598"/>
    </source>
</evidence>
<dbReference type="GO" id="GO:0004356">
    <property type="term" value="F:glutamine synthetase activity"/>
    <property type="evidence" value="ECO:0007669"/>
    <property type="project" value="InterPro"/>
</dbReference>
<dbReference type="SUPFAM" id="SSF54368">
    <property type="entry name" value="Glutamine synthetase, N-terminal domain"/>
    <property type="match status" value="1"/>
</dbReference>
<dbReference type="InterPro" id="IPR014746">
    <property type="entry name" value="Gln_synth/guanido_kin_cat_dom"/>
</dbReference>
<comment type="cofactor">
    <cofactor evidence="1">
        <name>Mg(2+)</name>
        <dbReference type="ChEBI" id="CHEBI:18420"/>
    </cofactor>
</comment>
<proteinExistence type="inferred from homology"/>
<dbReference type="PANTHER" id="PTHR43785:SF12">
    <property type="entry name" value="TYPE-1 GLUTAMINE SYNTHETASE 2"/>
    <property type="match status" value="1"/>
</dbReference>
<comment type="similarity">
    <text evidence="7 8">Belongs to the glutamine synthetase family.</text>
</comment>
<dbReference type="Pfam" id="PF00120">
    <property type="entry name" value="Gln-synt_C"/>
    <property type="match status" value="1"/>
</dbReference>
<dbReference type="PROSITE" id="PS51986">
    <property type="entry name" value="GS_BETA_GRASP"/>
    <property type="match status" value="1"/>
</dbReference>
<evidence type="ECO:0000259" key="10">
    <source>
        <dbReference type="PROSITE" id="PS51987"/>
    </source>
</evidence>
<protein>
    <submittedName>
        <fullName evidence="11">Glutamine synthetase</fullName>
    </submittedName>
</protein>
<dbReference type="Proteomes" id="UP000292085">
    <property type="component" value="Unassembled WGS sequence"/>
</dbReference>
<dbReference type="Gene3D" id="3.10.20.70">
    <property type="entry name" value="Glutamine synthetase, N-terminal domain"/>
    <property type="match status" value="1"/>
</dbReference>
<sequence>MSGFIAAHGLWSGAQADAARGVSDQIAGDTVETVRLSFPDLHGLLRGKVLVADAMPGVFEDGCAITSTLLLKDTAHRTVAPIFAAGAGIGDPDLQGGRDMVMVPDPLTFRMLPWAPGTGWMLCDLYYTDGRPVPSAPRRLAQDAMARLAAQGFEYVSGLEVEFHLMRLADPRLMPEDAGQPGTPPDVTLLHQGYAYLTEQRFDRIEPIVEILRRECVALDLPLHSLEIEFGPSQCEFVFKPRRGIAPADDMILFRNMVKQVSRRHGYHATFMCRPQLPDAMSSGWHLHQSLACRDGSGNAFARADGAPGLSDIGRFFLAGLLDAAAASTALTTPTINGYKRYRANSLAPDRIAWGEDNRGALLRVLARGAPGATRIENRVGEPAANPYLYLASQVVAGLAGIAAGAEPPPAVDTPYAAEAPLLPTSLEAALPLLDASTVLRDGFGDAFIDHFLLIKRAEVARYNATVTDWEQREYFDLF</sequence>
<evidence type="ECO:0000256" key="5">
    <source>
        <dbReference type="ARBA" id="ARBA00022840"/>
    </source>
</evidence>
<reference evidence="11 12" key="1">
    <citation type="submission" date="2019-02" db="EMBL/GenBank/DDBJ databases">
        <authorList>
            <person name="Li Y."/>
        </authorList>
    </citation>
    <scope>NUCLEOTIDE SEQUENCE [LARGE SCALE GENOMIC DNA]</scope>
    <source>
        <strain evidence="11 12">3-7</strain>
    </source>
</reference>
<feature type="domain" description="GS catalytic" evidence="10">
    <location>
        <begin position="137"/>
        <end position="479"/>
    </location>
</feature>
<evidence type="ECO:0000313" key="12">
    <source>
        <dbReference type="Proteomes" id="UP000292085"/>
    </source>
</evidence>
<evidence type="ECO:0000256" key="6">
    <source>
        <dbReference type="ARBA" id="ARBA00023231"/>
    </source>
</evidence>
<dbReference type="GO" id="GO:0005524">
    <property type="term" value="F:ATP binding"/>
    <property type="evidence" value="ECO:0007669"/>
    <property type="project" value="UniProtKB-KW"/>
</dbReference>
<evidence type="ECO:0000256" key="1">
    <source>
        <dbReference type="ARBA" id="ARBA00001946"/>
    </source>
</evidence>
<evidence type="ECO:0000256" key="7">
    <source>
        <dbReference type="PROSITE-ProRule" id="PRU01330"/>
    </source>
</evidence>
<evidence type="ECO:0000256" key="2">
    <source>
        <dbReference type="ARBA" id="ARBA00003117"/>
    </source>
</evidence>
<dbReference type="InterPro" id="IPR036651">
    <property type="entry name" value="Gln_synt_N_sf"/>
</dbReference>
<dbReference type="InterPro" id="IPR008146">
    <property type="entry name" value="Gln_synth_cat_dom"/>
</dbReference>
<evidence type="ECO:0000256" key="8">
    <source>
        <dbReference type="RuleBase" id="RU000384"/>
    </source>
</evidence>
<name>A0A4Q6XSN6_9SPHN</name>
<organism evidence="11 12">
    <name type="scientific">Sphingomonas populi</name>
    <dbReference type="NCBI Taxonomy" id="2484750"/>
    <lineage>
        <taxon>Bacteria</taxon>
        <taxon>Pseudomonadati</taxon>
        <taxon>Pseudomonadota</taxon>
        <taxon>Alphaproteobacteria</taxon>
        <taxon>Sphingomonadales</taxon>
        <taxon>Sphingomonadaceae</taxon>
        <taxon>Sphingomonas</taxon>
    </lineage>
</organism>
<feature type="domain" description="GS beta-grasp" evidence="9">
    <location>
        <begin position="29"/>
        <end position="130"/>
    </location>
</feature>